<dbReference type="SMART" id="SM00862">
    <property type="entry name" value="Trans_reg_C"/>
    <property type="match status" value="1"/>
</dbReference>
<gene>
    <name evidence="6" type="ORF">PUW23_24110</name>
</gene>
<evidence type="ECO:0000256" key="4">
    <source>
        <dbReference type="PROSITE-ProRule" id="PRU01091"/>
    </source>
</evidence>
<evidence type="ECO:0000256" key="3">
    <source>
        <dbReference type="ARBA" id="ARBA00023163"/>
    </source>
</evidence>
<dbReference type="InterPro" id="IPR011990">
    <property type="entry name" value="TPR-like_helical_dom_sf"/>
</dbReference>
<accession>A0AAX3MZK9</accession>
<evidence type="ECO:0000313" key="7">
    <source>
        <dbReference type="Proteomes" id="UP001220962"/>
    </source>
</evidence>
<keyword evidence="1" id="KW-0805">Transcription regulation</keyword>
<dbReference type="Gene3D" id="1.25.40.10">
    <property type="entry name" value="Tetratricopeptide repeat domain"/>
    <property type="match status" value="1"/>
</dbReference>
<dbReference type="CDD" id="cd00383">
    <property type="entry name" value="trans_reg_C"/>
    <property type="match status" value="1"/>
</dbReference>
<proteinExistence type="predicted"/>
<evidence type="ECO:0000256" key="2">
    <source>
        <dbReference type="ARBA" id="ARBA00023125"/>
    </source>
</evidence>
<dbReference type="InterPro" id="IPR016032">
    <property type="entry name" value="Sig_transdc_resp-reg_C-effctor"/>
</dbReference>
<dbReference type="GO" id="GO:0003677">
    <property type="term" value="F:DNA binding"/>
    <property type="evidence" value="ECO:0007669"/>
    <property type="project" value="UniProtKB-UniRule"/>
</dbReference>
<dbReference type="EMBL" id="CP118101">
    <property type="protein sequence ID" value="WDH82493.1"/>
    <property type="molecule type" value="Genomic_DNA"/>
</dbReference>
<sequence length="390" mass="45417">MAHIYFHEGDYTVSSSGGQVTLLSKEFALLYFLYRNQGKTFTREHLLDQVWPLEYPGERTVDDHIYRLRKKLFIISEIKIHTVRGLGYRLTAEQKSSVVLNPSMADTELQSAVHQLFQKYHLFGQGKSITTLIAQQEALGIEVAPFYENYLHFLGGDLDWFMSRDDLKAEDRLYWLLILYGVIASPQEGLQLCETALLHSRLEPEFHREMYYLNIIDLYVENGMYSEAEERIAATYRLLDEEDDLEGFRIPLMLSELLLYIHEADCAGVEKSIQEISRSLDHKPYLREICRFLYMKGIWYYRQGQIREASAAVDDALEVYGQSGFVPHILLSVRQFLYYMELHPPAQTDKAVIGLRSKLRSIFQDLDERHHYTSRKEACSSVIRGLLRSV</sequence>
<dbReference type="InterPro" id="IPR001867">
    <property type="entry name" value="OmpR/PhoB-type_DNA-bd"/>
</dbReference>
<feature type="DNA-binding region" description="OmpR/PhoB-type" evidence="4">
    <location>
        <begin position="1"/>
        <end position="92"/>
    </location>
</feature>
<evidence type="ECO:0000313" key="6">
    <source>
        <dbReference type="EMBL" id="WDH82493.1"/>
    </source>
</evidence>
<dbReference type="RefSeq" id="WP_047912741.1">
    <property type="nucleotide sequence ID" value="NZ_CP118101.1"/>
</dbReference>
<dbReference type="GO" id="GO:0006355">
    <property type="term" value="P:regulation of DNA-templated transcription"/>
    <property type="evidence" value="ECO:0007669"/>
    <property type="project" value="InterPro"/>
</dbReference>
<name>A0AAX3MZK9_9BACL</name>
<protein>
    <submittedName>
        <fullName evidence="6">Winged helix-turn-helix domain-containing protein</fullName>
    </submittedName>
</protein>
<dbReference type="GO" id="GO:0000160">
    <property type="term" value="P:phosphorelay signal transduction system"/>
    <property type="evidence" value="ECO:0007669"/>
    <property type="project" value="InterPro"/>
</dbReference>
<evidence type="ECO:0000259" key="5">
    <source>
        <dbReference type="PROSITE" id="PS51755"/>
    </source>
</evidence>
<feature type="domain" description="OmpR/PhoB-type" evidence="5">
    <location>
        <begin position="1"/>
        <end position="92"/>
    </location>
</feature>
<dbReference type="Gene3D" id="1.10.10.10">
    <property type="entry name" value="Winged helix-like DNA-binding domain superfamily/Winged helix DNA-binding domain"/>
    <property type="match status" value="1"/>
</dbReference>
<dbReference type="Pfam" id="PF00486">
    <property type="entry name" value="Trans_reg_C"/>
    <property type="match status" value="1"/>
</dbReference>
<dbReference type="PROSITE" id="PS51755">
    <property type="entry name" value="OMPR_PHOB"/>
    <property type="match status" value="1"/>
</dbReference>
<reference evidence="6" key="1">
    <citation type="submission" date="2023-02" db="EMBL/GenBank/DDBJ databases">
        <title>Pathogen: clinical or host-associated sample.</title>
        <authorList>
            <person name="Hergert J."/>
            <person name="Casey R."/>
            <person name="Wagner J."/>
            <person name="Young E.L."/>
            <person name="Oakeson K.F."/>
        </authorList>
    </citation>
    <scope>NUCLEOTIDE SEQUENCE</scope>
    <source>
        <strain evidence="6">2022CK-00830</strain>
    </source>
</reference>
<organism evidence="6 7">
    <name type="scientific">Paenibacillus urinalis</name>
    <dbReference type="NCBI Taxonomy" id="521520"/>
    <lineage>
        <taxon>Bacteria</taxon>
        <taxon>Bacillati</taxon>
        <taxon>Bacillota</taxon>
        <taxon>Bacilli</taxon>
        <taxon>Bacillales</taxon>
        <taxon>Paenibacillaceae</taxon>
        <taxon>Paenibacillus</taxon>
    </lineage>
</organism>
<dbReference type="SUPFAM" id="SSF46894">
    <property type="entry name" value="C-terminal effector domain of the bipartite response regulators"/>
    <property type="match status" value="1"/>
</dbReference>
<evidence type="ECO:0000256" key="1">
    <source>
        <dbReference type="ARBA" id="ARBA00023015"/>
    </source>
</evidence>
<dbReference type="InterPro" id="IPR036388">
    <property type="entry name" value="WH-like_DNA-bd_sf"/>
</dbReference>
<dbReference type="SUPFAM" id="SSF48452">
    <property type="entry name" value="TPR-like"/>
    <property type="match status" value="1"/>
</dbReference>
<dbReference type="AlphaFoldDB" id="A0AAX3MZK9"/>
<dbReference type="Proteomes" id="UP001220962">
    <property type="component" value="Chromosome"/>
</dbReference>
<keyword evidence="3" id="KW-0804">Transcription</keyword>
<keyword evidence="2 4" id="KW-0238">DNA-binding</keyword>